<dbReference type="PANTHER" id="PTHR13068">
    <property type="entry name" value="CGI-12 PROTEIN-RELATED"/>
    <property type="match status" value="1"/>
</dbReference>
<dbReference type="EMBL" id="JARPOI010000006">
    <property type="protein sequence ID" value="KAJ9178521.1"/>
    <property type="molecule type" value="Genomic_DNA"/>
</dbReference>
<accession>A0ABQ9MHI9</accession>
<evidence type="ECO:0000256" key="1">
    <source>
        <dbReference type="ARBA" id="ARBA00007692"/>
    </source>
</evidence>
<dbReference type="Proteomes" id="UP001174677">
    <property type="component" value="Chromosome 6"/>
</dbReference>
<dbReference type="InterPro" id="IPR003690">
    <property type="entry name" value="MTERF"/>
</dbReference>
<evidence type="ECO:0000256" key="3">
    <source>
        <dbReference type="ARBA" id="ARBA00022946"/>
    </source>
</evidence>
<dbReference type="SMART" id="SM00733">
    <property type="entry name" value="Mterf"/>
    <property type="match status" value="5"/>
</dbReference>
<name>A0ABQ9MHI9_HEVBR</name>
<dbReference type="InterPro" id="IPR038538">
    <property type="entry name" value="MTERF_sf"/>
</dbReference>
<keyword evidence="2" id="KW-0806">Transcription termination</keyword>
<sequence>MFGFSYSRLALNKSVSLFVSNAQLGILPFHSLFVIRSFSSSTSSNLNDNSFVVSYLINSCGLTLKSAQSISKIKRIRFETPERPDSVLRLLREHGFTNTHISRIVKSRPQVLLAHPENTLMPKFEFLCSIGVSTSGLSIIVSRNPFLLTQSIEQYLIPLYEFLKSILVSDEKVVTALKHMRGCTFKLNCFSNNLAFLRGLGVPQSSISYLLTQCPSLMCQEMGKFAERVNKVMKLGFDPSKIMFVEAVLVFYMMAQKTWEHKMEVYRRWALSEDEIWLIFRKHPICMTLSEKKVMGTMDFLVYKMGWQPAAVARVPVVLCYSLERRIMPRCSVVRVLLLKGLIKADIHLSSVLISSEKLFLERFVIKYQENVPQLLDIFQRKGDLKELGLDFDDNFKISRLRNV</sequence>
<proteinExistence type="inferred from homology"/>
<organism evidence="4 5">
    <name type="scientific">Hevea brasiliensis</name>
    <name type="common">Para rubber tree</name>
    <name type="synonym">Siphonia brasiliensis</name>
    <dbReference type="NCBI Taxonomy" id="3981"/>
    <lineage>
        <taxon>Eukaryota</taxon>
        <taxon>Viridiplantae</taxon>
        <taxon>Streptophyta</taxon>
        <taxon>Embryophyta</taxon>
        <taxon>Tracheophyta</taxon>
        <taxon>Spermatophyta</taxon>
        <taxon>Magnoliopsida</taxon>
        <taxon>eudicotyledons</taxon>
        <taxon>Gunneridae</taxon>
        <taxon>Pentapetalae</taxon>
        <taxon>rosids</taxon>
        <taxon>fabids</taxon>
        <taxon>Malpighiales</taxon>
        <taxon>Euphorbiaceae</taxon>
        <taxon>Crotonoideae</taxon>
        <taxon>Micrandreae</taxon>
        <taxon>Hevea</taxon>
    </lineage>
</organism>
<protein>
    <submittedName>
        <fullName evidence="4">Uncharacterized protein</fullName>
    </submittedName>
</protein>
<dbReference type="PANTHER" id="PTHR13068:SF185">
    <property type="match status" value="1"/>
</dbReference>
<evidence type="ECO:0000313" key="5">
    <source>
        <dbReference type="Proteomes" id="UP001174677"/>
    </source>
</evidence>
<evidence type="ECO:0000313" key="4">
    <source>
        <dbReference type="EMBL" id="KAJ9178521.1"/>
    </source>
</evidence>
<evidence type="ECO:0000256" key="2">
    <source>
        <dbReference type="ARBA" id="ARBA00022472"/>
    </source>
</evidence>
<dbReference type="Gene3D" id="1.25.70.10">
    <property type="entry name" value="Transcription termination factor 3, mitochondrial"/>
    <property type="match status" value="2"/>
</dbReference>
<keyword evidence="5" id="KW-1185">Reference proteome</keyword>
<keyword evidence="3" id="KW-0809">Transit peptide</keyword>
<reference evidence="4" key="1">
    <citation type="journal article" date="2023" name="Plant Biotechnol. J.">
        <title>Chromosome-level wild Hevea brasiliensis genome provides new tools for genomic-assisted breeding and valuable loci to elevate rubber yield.</title>
        <authorList>
            <person name="Cheng H."/>
            <person name="Song X."/>
            <person name="Hu Y."/>
            <person name="Wu T."/>
            <person name="Yang Q."/>
            <person name="An Z."/>
            <person name="Feng S."/>
            <person name="Deng Z."/>
            <person name="Wu W."/>
            <person name="Zeng X."/>
            <person name="Tu M."/>
            <person name="Wang X."/>
            <person name="Huang H."/>
        </authorList>
    </citation>
    <scope>NUCLEOTIDE SEQUENCE</scope>
    <source>
        <strain evidence="4">MT/VB/25A 57/8</strain>
    </source>
</reference>
<keyword evidence="2" id="KW-0805">Transcription regulation</keyword>
<comment type="similarity">
    <text evidence="1">Belongs to the mTERF family.</text>
</comment>
<gene>
    <name evidence="4" type="ORF">P3X46_010399</name>
</gene>
<dbReference type="Pfam" id="PF02536">
    <property type="entry name" value="mTERF"/>
    <property type="match status" value="1"/>
</dbReference>
<keyword evidence="2" id="KW-0804">Transcription</keyword>
<comment type="caution">
    <text evidence="4">The sequence shown here is derived from an EMBL/GenBank/DDBJ whole genome shotgun (WGS) entry which is preliminary data.</text>
</comment>